<comment type="subcellular location">
    <subcellularLocation>
        <location evidence="1">Membrane</location>
        <topology evidence="1">Multi-pass membrane protein</topology>
    </subcellularLocation>
</comment>
<dbReference type="GO" id="GO:0019706">
    <property type="term" value="F:protein-cysteine S-palmitoyltransferase activity"/>
    <property type="evidence" value="ECO:0007669"/>
    <property type="project" value="UniProtKB-EC"/>
</dbReference>
<keyword evidence="7" id="KW-0449">Lipoprotein</keyword>
<keyword evidence="6" id="KW-0564">Palmitate</keyword>
<dbReference type="Pfam" id="PF01529">
    <property type="entry name" value="DHHC"/>
    <property type="match status" value="1"/>
</dbReference>
<dbReference type="PANTHER" id="PTHR22883">
    <property type="entry name" value="ZINC FINGER DHHC DOMAIN CONTAINING PROTEIN"/>
    <property type="match status" value="1"/>
</dbReference>
<comment type="domain">
    <text evidence="11">The DHHC domain is required for palmitoyltransferase activity.</text>
</comment>
<comment type="caution">
    <text evidence="13">The sequence shown here is derived from an EMBL/GenBank/DDBJ whole genome shotgun (WGS) entry which is preliminary data.</text>
</comment>
<dbReference type="GO" id="GO:0005794">
    <property type="term" value="C:Golgi apparatus"/>
    <property type="evidence" value="ECO:0007669"/>
    <property type="project" value="TreeGrafter"/>
</dbReference>
<dbReference type="GO" id="GO:0016020">
    <property type="term" value="C:membrane"/>
    <property type="evidence" value="ECO:0007669"/>
    <property type="project" value="UniProtKB-SubCell"/>
</dbReference>
<dbReference type="RefSeq" id="XP_046011736.1">
    <property type="nucleotide sequence ID" value="XM_046154272.1"/>
</dbReference>
<feature type="transmembrane region" description="Helical" evidence="11">
    <location>
        <begin position="226"/>
        <end position="245"/>
    </location>
</feature>
<comment type="catalytic activity">
    <reaction evidence="10 11">
        <text>L-cysteinyl-[protein] + hexadecanoyl-CoA = S-hexadecanoyl-L-cysteinyl-[protein] + CoA</text>
        <dbReference type="Rhea" id="RHEA:36683"/>
        <dbReference type="Rhea" id="RHEA-COMP:10131"/>
        <dbReference type="Rhea" id="RHEA-COMP:11032"/>
        <dbReference type="ChEBI" id="CHEBI:29950"/>
        <dbReference type="ChEBI" id="CHEBI:57287"/>
        <dbReference type="ChEBI" id="CHEBI:57379"/>
        <dbReference type="ChEBI" id="CHEBI:74151"/>
        <dbReference type="EC" id="2.3.1.225"/>
    </reaction>
</comment>
<feature type="transmembrane region" description="Helical" evidence="11">
    <location>
        <begin position="20"/>
        <end position="44"/>
    </location>
</feature>
<dbReference type="GeneID" id="70183818"/>
<evidence type="ECO:0000256" key="7">
    <source>
        <dbReference type="ARBA" id="ARBA00023288"/>
    </source>
</evidence>
<dbReference type="AlphaFoldDB" id="A0A9P8Y498"/>
<evidence type="ECO:0000259" key="12">
    <source>
        <dbReference type="Pfam" id="PF01529"/>
    </source>
</evidence>
<sequence length="431" mass="47633">MPPVESTRAATRWVTRIIPIILAAAFSYATYAVVAVLCVSFFLAPPTRNTGAAIAILVLYFLLLILTLASYARVILTISFDPGLVPLGPLAIERNRIEKSKPKAAKEAGGLESRAYYAGPDRNPDSPGLELFYTKDVFVCESDGRPKWCSECCNWKTDRVHHSSEIERCVLRMDHFCPWVGGMIGQNSFKFFVQFVCYTCALCGVVLGAAGFVLRHQILNNEELDPRVIAVIILAGFFCFFTFLMSTTSLRYVLLNMTNVDMLGATSKVYQLAVVVPRDARPPTTSALAYPTVTYPLPNLELGLNGEANGPSKHTPATFSDGSGSTDHTSRDALAVRTFAILKTEPGENPWHLGYWRNWKEVMGSNILDWFLPISKSPCISHESHESFYPFGPVLDDVCARYGVSNPIRRGHSGSEMRELLSREAGGQRTT</sequence>
<dbReference type="Proteomes" id="UP000756346">
    <property type="component" value="Unassembled WGS sequence"/>
</dbReference>
<keyword evidence="14" id="KW-1185">Reference proteome</keyword>
<keyword evidence="5 11" id="KW-0472">Membrane</keyword>
<keyword evidence="3 11" id="KW-0812">Transmembrane</keyword>
<evidence type="ECO:0000256" key="2">
    <source>
        <dbReference type="ARBA" id="ARBA00022679"/>
    </source>
</evidence>
<evidence type="ECO:0000256" key="6">
    <source>
        <dbReference type="ARBA" id="ARBA00023139"/>
    </source>
</evidence>
<evidence type="ECO:0000256" key="5">
    <source>
        <dbReference type="ARBA" id="ARBA00023136"/>
    </source>
</evidence>
<dbReference type="InterPro" id="IPR001594">
    <property type="entry name" value="Palmitoyltrfase_DHHC"/>
</dbReference>
<proteinExistence type="inferred from homology"/>
<dbReference type="PROSITE" id="PS50216">
    <property type="entry name" value="DHHC"/>
    <property type="match status" value="1"/>
</dbReference>
<evidence type="ECO:0000313" key="13">
    <source>
        <dbReference type="EMBL" id="KAH7029448.1"/>
    </source>
</evidence>
<name>A0A9P8Y498_9PEZI</name>
<dbReference type="GO" id="GO:0006612">
    <property type="term" value="P:protein targeting to membrane"/>
    <property type="evidence" value="ECO:0007669"/>
    <property type="project" value="TreeGrafter"/>
</dbReference>
<keyword evidence="2 11" id="KW-0808">Transferase</keyword>
<dbReference type="EC" id="2.3.1.225" evidence="11"/>
<feature type="transmembrane region" description="Helical" evidence="11">
    <location>
        <begin position="191"/>
        <end position="214"/>
    </location>
</feature>
<evidence type="ECO:0000256" key="4">
    <source>
        <dbReference type="ARBA" id="ARBA00022989"/>
    </source>
</evidence>
<accession>A0A9P8Y498</accession>
<dbReference type="GO" id="GO:0005783">
    <property type="term" value="C:endoplasmic reticulum"/>
    <property type="evidence" value="ECO:0007669"/>
    <property type="project" value="TreeGrafter"/>
</dbReference>
<evidence type="ECO:0000256" key="10">
    <source>
        <dbReference type="ARBA" id="ARBA00048048"/>
    </source>
</evidence>
<feature type="domain" description="Palmitoyltransferase DHHC" evidence="12">
    <location>
        <begin position="145"/>
        <end position="262"/>
    </location>
</feature>
<evidence type="ECO:0000256" key="3">
    <source>
        <dbReference type="ARBA" id="ARBA00022692"/>
    </source>
</evidence>
<feature type="transmembrane region" description="Helical" evidence="11">
    <location>
        <begin position="50"/>
        <end position="72"/>
    </location>
</feature>
<dbReference type="OrthoDB" id="331948at2759"/>
<evidence type="ECO:0000256" key="9">
    <source>
        <dbReference type="ARBA" id="ARBA00038298"/>
    </source>
</evidence>
<keyword evidence="4 11" id="KW-1133">Transmembrane helix</keyword>
<organism evidence="13 14">
    <name type="scientific">Microdochium trichocladiopsis</name>
    <dbReference type="NCBI Taxonomy" id="1682393"/>
    <lineage>
        <taxon>Eukaryota</taxon>
        <taxon>Fungi</taxon>
        <taxon>Dikarya</taxon>
        <taxon>Ascomycota</taxon>
        <taxon>Pezizomycotina</taxon>
        <taxon>Sordariomycetes</taxon>
        <taxon>Xylariomycetidae</taxon>
        <taxon>Xylariales</taxon>
        <taxon>Microdochiaceae</taxon>
        <taxon>Microdochium</taxon>
    </lineage>
</organism>
<protein>
    <recommendedName>
        <fullName evidence="11">Palmitoyltransferase</fullName>
        <ecNumber evidence="11">2.3.1.225</ecNumber>
    </recommendedName>
</protein>
<evidence type="ECO:0000256" key="1">
    <source>
        <dbReference type="ARBA" id="ARBA00004141"/>
    </source>
</evidence>
<evidence type="ECO:0000256" key="8">
    <source>
        <dbReference type="ARBA" id="ARBA00023315"/>
    </source>
</evidence>
<dbReference type="PANTHER" id="PTHR22883:SF23">
    <property type="entry name" value="PALMITOYLTRANSFERASE ZDHHC6"/>
    <property type="match status" value="1"/>
</dbReference>
<reference evidence="13" key="1">
    <citation type="journal article" date="2021" name="Nat. Commun.">
        <title>Genetic determinants of endophytism in the Arabidopsis root mycobiome.</title>
        <authorList>
            <person name="Mesny F."/>
            <person name="Miyauchi S."/>
            <person name="Thiergart T."/>
            <person name="Pickel B."/>
            <person name="Atanasova L."/>
            <person name="Karlsson M."/>
            <person name="Huettel B."/>
            <person name="Barry K.W."/>
            <person name="Haridas S."/>
            <person name="Chen C."/>
            <person name="Bauer D."/>
            <person name="Andreopoulos W."/>
            <person name="Pangilinan J."/>
            <person name="LaButti K."/>
            <person name="Riley R."/>
            <person name="Lipzen A."/>
            <person name="Clum A."/>
            <person name="Drula E."/>
            <person name="Henrissat B."/>
            <person name="Kohler A."/>
            <person name="Grigoriev I.V."/>
            <person name="Martin F.M."/>
            <person name="Hacquard S."/>
        </authorList>
    </citation>
    <scope>NUCLEOTIDE SEQUENCE</scope>
    <source>
        <strain evidence="13">MPI-CAGE-CH-0230</strain>
    </source>
</reference>
<dbReference type="InterPro" id="IPR039859">
    <property type="entry name" value="PFA4/ZDH16/20/ERF2-like"/>
</dbReference>
<evidence type="ECO:0000256" key="11">
    <source>
        <dbReference type="RuleBase" id="RU079119"/>
    </source>
</evidence>
<dbReference type="EMBL" id="JAGTJQ010000006">
    <property type="protein sequence ID" value="KAH7029448.1"/>
    <property type="molecule type" value="Genomic_DNA"/>
</dbReference>
<evidence type="ECO:0000313" key="14">
    <source>
        <dbReference type="Proteomes" id="UP000756346"/>
    </source>
</evidence>
<keyword evidence="8 11" id="KW-0012">Acyltransferase</keyword>
<comment type="similarity">
    <text evidence="9">Belongs to the DHHC palmitoyltransferase family. PFA5 subfamily.</text>
</comment>
<gene>
    <name evidence="13" type="ORF">B0I36DRAFT_325802</name>
</gene>